<dbReference type="OrthoDB" id="4756697at2759"/>
<dbReference type="GO" id="GO:0016705">
    <property type="term" value="F:oxidoreductase activity, acting on paired donors, with incorporation or reduction of molecular oxygen"/>
    <property type="evidence" value="ECO:0007669"/>
    <property type="project" value="InterPro"/>
</dbReference>
<evidence type="ECO:0000313" key="1">
    <source>
        <dbReference type="EMBL" id="ETS74034.1"/>
    </source>
</evidence>
<dbReference type="Pfam" id="PF00067">
    <property type="entry name" value="p450"/>
    <property type="match status" value="1"/>
</dbReference>
<reference evidence="2" key="1">
    <citation type="journal article" date="2015" name="BMC Genomics">
        <title>Genomic and transcriptomic analysis of the endophytic fungus Pestalotiopsis fici reveals its lifestyle and high potential for synthesis of natural products.</title>
        <authorList>
            <person name="Wang X."/>
            <person name="Zhang X."/>
            <person name="Liu L."/>
            <person name="Xiang M."/>
            <person name="Wang W."/>
            <person name="Sun X."/>
            <person name="Che Y."/>
            <person name="Guo L."/>
            <person name="Liu G."/>
            <person name="Guo L."/>
            <person name="Wang C."/>
            <person name="Yin W.B."/>
            <person name="Stadler M."/>
            <person name="Zhang X."/>
            <person name="Liu X."/>
        </authorList>
    </citation>
    <scope>NUCLEOTIDE SEQUENCE [LARGE SCALE GENOMIC DNA]</scope>
    <source>
        <strain evidence="2">W106-1 / CGMCC3.15140</strain>
    </source>
</reference>
<protein>
    <submittedName>
        <fullName evidence="1">Uncharacterized protein</fullName>
    </submittedName>
</protein>
<dbReference type="KEGG" id="pfy:PFICI_13900"/>
<dbReference type="PRINTS" id="PR00463">
    <property type="entry name" value="EP450I"/>
</dbReference>
<dbReference type="GO" id="GO:0005506">
    <property type="term" value="F:iron ion binding"/>
    <property type="evidence" value="ECO:0007669"/>
    <property type="project" value="InterPro"/>
</dbReference>
<accession>W3WJT7</accession>
<organism evidence="1 2">
    <name type="scientific">Pestalotiopsis fici (strain W106-1 / CGMCC3.15140)</name>
    <dbReference type="NCBI Taxonomy" id="1229662"/>
    <lineage>
        <taxon>Eukaryota</taxon>
        <taxon>Fungi</taxon>
        <taxon>Dikarya</taxon>
        <taxon>Ascomycota</taxon>
        <taxon>Pezizomycotina</taxon>
        <taxon>Sordariomycetes</taxon>
        <taxon>Xylariomycetidae</taxon>
        <taxon>Amphisphaeriales</taxon>
        <taxon>Sporocadaceae</taxon>
        <taxon>Pestalotiopsis</taxon>
    </lineage>
</organism>
<sequence>MAAMRSVFVPFAVGSALCLGKGLAYLEMSLVITKKLWYFDFEKAAGKSGELGGGDPQSSSRPRVDEFHLYDSLIADHDGPNLVFSPRDTYWKELVQRD</sequence>
<proteinExistence type="predicted"/>
<dbReference type="EMBL" id="KI912120">
    <property type="protein sequence ID" value="ETS74034.1"/>
    <property type="molecule type" value="Genomic_DNA"/>
</dbReference>
<dbReference type="Proteomes" id="UP000030651">
    <property type="component" value="Unassembled WGS sequence"/>
</dbReference>
<dbReference type="RefSeq" id="XP_007840672.1">
    <property type="nucleotide sequence ID" value="XM_007842481.1"/>
</dbReference>
<dbReference type="InterPro" id="IPR001128">
    <property type="entry name" value="Cyt_P450"/>
</dbReference>
<gene>
    <name evidence="1" type="ORF">PFICI_13900</name>
</gene>
<dbReference type="InterPro" id="IPR036396">
    <property type="entry name" value="Cyt_P450_sf"/>
</dbReference>
<dbReference type="HOGENOM" id="CLU_182441_0_0_1"/>
<evidence type="ECO:0000313" key="2">
    <source>
        <dbReference type="Proteomes" id="UP000030651"/>
    </source>
</evidence>
<dbReference type="SUPFAM" id="SSF48264">
    <property type="entry name" value="Cytochrome P450"/>
    <property type="match status" value="1"/>
</dbReference>
<dbReference type="AlphaFoldDB" id="W3WJT7"/>
<keyword evidence="2" id="KW-1185">Reference proteome</keyword>
<name>W3WJT7_PESFW</name>
<dbReference type="InParanoid" id="W3WJT7"/>
<dbReference type="Gene3D" id="1.10.630.10">
    <property type="entry name" value="Cytochrome P450"/>
    <property type="match status" value="1"/>
</dbReference>
<dbReference type="InterPro" id="IPR002401">
    <property type="entry name" value="Cyt_P450_E_grp-I"/>
</dbReference>
<dbReference type="GeneID" id="19278913"/>
<dbReference type="GO" id="GO:0004497">
    <property type="term" value="F:monooxygenase activity"/>
    <property type="evidence" value="ECO:0007669"/>
    <property type="project" value="InterPro"/>
</dbReference>
<dbReference type="GO" id="GO:0020037">
    <property type="term" value="F:heme binding"/>
    <property type="evidence" value="ECO:0007669"/>
    <property type="project" value="InterPro"/>
</dbReference>